<name>A0A512HAU2_9PROT</name>
<evidence type="ECO:0000256" key="7">
    <source>
        <dbReference type="ARBA" id="ARBA00023141"/>
    </source>
</evidence>
<keyword evidence="7 9" id="KW-0057">Aromatic amino acid biosynthesis</keyword>
<dbReference type="GO" id="GO:0000162">
    <property type="term" value="P:L-tryptophan biosynthetic process"/>
    <property type="evidence" value="ECO:0007669"/>
    <property type="project" value="UniProtKB-UniRule"/>
</dbReference>
<evidence type="ECO:0000256" key="2">
    <source>
        <dbReference type="ARBA" id="ARBA00004664"/>
    </source>
</evidence>
<evidence type="ECO:0000256" key="9">
    <source>
        <dbReference type="HAMAP-Rule" id="MF_00135"/>
    </source>
</evidence>
<comment type="pathway">
    <text evidence="2 9">Amino-acid biosynthesis; L-tryptophan biosynthesis; L-tryptophan from chorismate: step 3/5.</text>
</comment>
<feature type="domain" description="N-(5'phosphoribosyl) anthranilate isomerase (PRAI)" evidence="10">
    <location>
        <begin position="15"/>
        <end position="222"/>
    </location>
</feature>
<dbReference type="InterPro" id="IPR013785">
    <property type="entry name" value="Aldolase_TIM"/>
</dbReference>
<dbReference type="HAMAP" id="MF_00135">
    <property type="entry name" value="PRAI"/>
    <property type="match status" value="1"/>
</dbReference>
<dbReference type="Gene3D" id="3.20.20.70">
    <property type="entry name" value="Aldolase class I"/>
    <property type="match status" value="1"/>
</dbReference>
<dbReference type="UniPathway" id="UPA00035">
    <property type="reaction ID" value="UER00042"/>
</dbReference>
<dbReference type="SUPFAM" id="SSF51366">
    <property type="entry name" value="Ribulose-phoshate binding barrel"/>
    <property type="match status" value="1"/>
</dbReference>
<evidence type="ECO:0000256" key="6">
    <source>
        <dbReference type="ARBA" id="ARBA00022822"/>
    </source>
</evidence>
<dbReference type="InterPro" id="IPR001240">
    <property type="entry name" value="PRAI_dom"/>
</dbReference>
<dbReference type="EMBL" id="BJZO01000087">
    <property type="protein sequence ID" value="GEO82548.1"/>
    <property type="molecule type" value="Genomic_DNA"/>
</dbReference>
<reference evidence="11 12" key="1">
    <citation type="submission" date="2019-07" db="EMBL/GenBank/DDBJ databases">
        <title>Whole genome shotgun sequence of Rhodospirillum oryzae NBRC 107573.</title>
        <authorList>
            <person name="Hosoyama A."/>
            <person name="Uohara A."/>
            <person name="Ohji S."/>
            <person name="Ichikawa N."/>
        </authorList>
    </citation>
    <scope>NUCLEOTIDE SEQUENCE [LARGE SCALE GENOMIC DNA]</scope>
    <source>
        <strain evidence="11 12">NBRC 107573</strain>
    </source>
</reference>
<dbReference type="PANTHER" id="PTHR42894">
    <property type="entry name" value="N-(5'-PHOSPHORIBOSYL)ANTHRANILATE ISOMERASE"/>
    <property type="match status" value="1"/>
</dbReference>
<comment type="catalytic activity">
    <reaction evidence="1 9">
        <text>N-(5-phospho-beta-D-ribosyl)anthranilate = 1-(2-carboxyphenylamino)-1-deoxy-D-ribulose 5-phosphate</text>
        <dbReference type="Rhea" id="RHEA:21540"/>
        <dbReference type="ChEBI" id="CHEBI:18277"/>
        <dbReference type="ChEBI" id="CHEBI:58613"/>
        <dbReference type="EC" id="5.3.1.24"/>
    </reaction>
</comment>
<dbReference type="GO" id="GO:0004640">
    <property type="term" value="F:phosphoribosylanthranilate isomerase activity"/>
    <property type="evidence" value="ECO:0007669"/>
    <property type="project" value="UniProtKB-UniRule"/>
</dbReference>
<gene>
    <name evidence="9 11" type="primary">trpF</name>
    <name evidence="11" type="ORF">ROR02_26790</name>
</gene>
<dbReference type="NCBIfam" id="NF002295">
    <property type="entry name" value="PRK01222.1-1"/>
    <property type="match status" value="1"/>
</dbReference>
<evidence type="ECO:0000256" key="4">
    <source>
        <dbReference type="ARBA" id="ARBA00022272"/>
    </source>
</evidence>
<proteinExistence type="inferred from homology"/>
<evidence type="ECO:0000313" key="11">
    <source>
        <dbReference type="EMBL" id="GEO82548.1"/>
    </source>
</evidence>
<evidence type="ECO:0000256" key="5">
    <source>
        <dbReference type="ARBA" id="ARBA00022605"/>
    </source>
</evidence>
<accession>A0A512HAU2</accession>
<dbReference type="PANTHER" id="PTHR42894:SF1">
    <property type="entry name" value="N-(5'-PHOSPHORIBOSYL)ANTHRANILATE ISOMERASE"/>
    <property type="match status" value="1"/>
</dbReference>
<evidence type="ECO:0000259" key="10">
    <source>
        <dbReference type="Pfam" id="PF00697"/>
    </source>
</evidence>
<keyword evidence="6 9" id="KW-0822">Tryptophan biosynthesis</keyword>
<evidence type="ECO:0000256" key="8">
    <source>
        <dbReference type="ARBA" id="ARBA00023235"/>
    </source>
</evidence>
<comment type="similarity">
    <text evidence="9">Belongs to the TrpF family.</text>
</comment>
<dbReference type="EC" id="5.3.1.24" evidence="3 9"/>
<dbReference type="InterPro" id="IPR011060">
    <property type="entry name" value="RibuloseP-bd_barrel"/>
</dbReference>
<dbReference type="AlphaFoldDB" id="A0A512HAU2"/>
<dbReference type="Proteomes" id="UP000321567">
    <property type="component" value="Unassembled WGS sequence"/>
</dbReference>
<keyword evidence="8 9" id="KW-0413">Isomerase</keyword>
<evidence type="ECO:0000313" key="12">
    <source>
        <dbReference type="Proteomes" id="UP000321567"/>
    </source>
</evidence>
<dbReference type="Pfam" id="PF00697">
    <property type="entry name" value="PRAI"/>
    <property type="match status" value="1"/>
</dbReference>
<protein>
    <recommendedName>
        <fullName evidence="4 9">N-(5'-phosphoribosyl)anthranilate isomerase</fullName>
        <shortName evidence="9">PRAI</shortName>
        <ecNumber evidence="3 9">5.3.1.24</ecNumber>
    </recommendedName>
</protein>
<keyword evidence="5 9" id="KW-0028">Amino-acid biosynthesis</keyword>
<comment type="caution">
    <text evidence="11">The sequence shown here is derived from an EMBL/GenBank/DDBJ whole genome shotgun (WGS) entry which is preliminary data.</text>
</comment>
<dbReference type="InterPro" id="IPR044643">
    <property type="entry name" value="TrpF_fam"/>
</dbReference>
<evidence type="ECO:0000256" key="1">
    <source>
        <dbReference type="ARBA" id="ARBA00001164"/>
    </source>
</evidence>
<keyword evidence="12" id="KW-1185">Reference proteome</keyword>
<organism evidence="11 12">
    <name type="scientific">Pararhodospirillum oryzae</name>
    <dbReference type="NCBI Taxonomy" id="478448"/>
    <lineage>
        <taxon>Bacteria</taxon>
        <taxon>Pseudomonadati</taxon>
        <taxon>Pseudomonadota</taxon>
        <taxon>Alphaproteobacteria</taxon>
        <taxon>Rhodospirillales</taxon>
        <taxon>Rhodospirillaceae</taxon>
        <taxon>Pararhodospirillum</taxon>
    </lineage>
</organism>
<sequence length="227" mass="23937">MSAPLIKTGMSAPLIKICGLTEEDGLDAAVEAGVDMIGFVFFPRSPRAVTPAQAAELLDGVPYPDEGGPLRVGLFVDPDDATLEAVFNAVRLDLIQLHGNETPERVEAVRFEFGCEVMKALPVGGPADLAAVGAYADVADRLLLDARPPADADRPGGNAQAFDWSLLEGWESPVPWMLAGGLTPETVEAAVRLTNAPGVDVSSGVERLPGIKDPERIARFVRAVRGV</sequence>
<dbReference type="CDD" id="cd00405">
    <property type="entry name" value="PRAI"/>
    <property type="match status" value="1"/>
</dbReference>
<evidence type="ECO:0000256" key="3">
    <source>
        <dbReference type="ARBA" id="ARBA00012572"/>
    </source>
</evidence>